<evidence type="ECO:0000256" key="1">
    <source>
        <dbReference type="ARBA" id="ARBA00005006"/>
    </source>
</evidence>
<dbReference type="HAMAP" id="MF_00578">
    <property type="entry name" value="Glu_cys_ligase"/>
    <property type="match status" value="1"/>
</dbReference>
<evidence type="ECO:0000256" key="4">
    <source>
        <dbReference type="ARBA" id="ARBA00022684"/>
    </source>
</evidence>
<dbReference type="GO" id="GO:0005829">
    <property type="term" value="C:cytosol"/>
    <property type="evidence" value="ECO:0007669"/>
    <property type="project" value="TreeGrafter"/>
</dbReference>
<dbReference type="Gene3D" id="3.30.590.20">
    <property type="match status" value="1"/>
</dbReference>
<feature type="domain" description="Glutamate--cysteine ligase" evidence="10">
    <location>
        <begin position="54"/>
        <end position="400"/>
    </location>
</feature>
<evidence type="ECO:0000256" key="3">
    <source>
        <dbReference type="ARBA" id="ARBA00022598"/>
    </source>
</evidence>
<organism evidence="11 12">
    <name type="scientific">Chitinasiproducens palmae</name>
    <dbReference type="NCBI Taxonomy" id="1770053"/>
    <lineage>
        <taxon>Bacteria</taxon>
        <taxon>Pseudomonadati</taxon>
        <taxon>Pseudomonadota</taxon>
        <taxon>Betaproteobacteria</taxon>
        <taxon>Burkholderiales</taxon>
        <taxon>Burkholderiaceae</taxon>
        <taxon>Chitinasiproducens</taxon>
    </lineage>
</organism>
<dbReference type="EMBL" id="FNLO01000005">
    <property type="protein sequence ID" value="SDV48474.1"/>
    <property type="molecule type" value="Genomic_DNA"/>
</dbReference>
<evidence type="ECO:0000313" key="12">
    <source>
        <dbReference type="Proteomes" id="UP000243719"/>
    </source>
</evidence>
<evidence type="ECO:0000256" key="9">
    <source>
        <dbReference type="RuleBase" id="RU004391"/>
    </source>
</evidence>
<dbReference type="GO" id="GO:0005524">
    <property type="term" value="F:ATP binding"/>
    <property type="evidence" value="ECO:0007669"/>
    <property type="project" value="UniProtKB-KW"/>
</dbReference>
<evidence type="ECO:0000256" key="6">
    <source>
        <dbReference type="ARBA" id="ARBA00022840"/>
    </source>
</evidence>
<evidence type="ECO:0000256" key="5">
    <source>
        <dbReference type="ARBA" id="ARBA00022741"/>
    </source>
</evidence>
<proteinExistence type="inferred from homology"/>
<accession>A0A1H2PQ45</accession>
<name>A0A1H2PQ45_9BURK</name>
<evidence type="ECO:0000256" key="2">
    <source>
        <dbReference type="ARBA" id="ARBA00008772"/>
    </source>
</evidence>
<dbReference type="GO" id="GO:0046872">
    <property type="term" value="F:metal ion binding"/>
    <property type="evidence" value="ECO:0007669"/>
    <property type="project" value="TreeGrafter"/>
</dbReference>
<evidence type="ECO:0000259" key="10">
    <source>
        <dbReference type="Pfam" id="PF04262"/>
    </source>
</evidence>
<reference evidence="12" key="1">
    <citation type="submission" date="2016-09" db="EMBL/GenBank/DDBJ databases">
        <authorList>
            <person name="Varghese N."/>
            <person name="Submissions S."/>
        </authorList>
    </citation>
    <scope>NUCLEOTIDE SEQUENCE [LARGE SCALE GENOMIC DNA]</scope>
    <source>
        <strain evidence="12">JS23</strain>
    </source>
</reference>
<dbReference type="PANTHER" id="PTHR38761">
    <property type="entry name" value="GLUTAMATE--CYSTEINE LIGASE"/>
    <property type="match status" value="1"/>
</dbReference>
<dbReference type="Pfam" id="PF04262">
    <property type="entry name" value="Glu_cys_ligase"/>
    <property type="match status" value="1"/>
</dbReference>
<protein>
    <recommendedName>
        <fullName evidence="8">Glutamate--cysteine ligase</fullName>
        <ecNumber evidence="8">6.3.2.2</ecNumber>
    </recommendedName>
    <alternativeName>
        <fullName evidence="8">Gamma-ECS</fullName>
        <shortName evidence="8">GCS</shortName>
    </alternativeName>
    <alternativeName>
        <fullName evidence="8">Gamma-glutamylcysteine synthetase</fullName>
    </alternativeName>
</protein>
<dbReference type="GO" id="GO:0004357">
    <property type="term" value="F:glutamate-cysteine ligase activity"/>
    <property type="evidence" value="ECO:0007669"/>
    <property type="project" value="UniProtKB-UniRule"/>
</dbReference>
<keyword evidence="6 8" id="KW-0067">ATP-binding</keyword>
<dbReference type="AlphaFoldDB" id="A0A1H2PQ45"/>
<keyword evidence="5 8" id="KW-0547">Nucleotide-binding</keyword>
<dbReference type="Proteomes" id="UP000243719">
    <property type="component" value="Unassembled WGS sequence"/>
</dbReference>
<dbReference type="EC" id="6.3.2.2" evidence="8"/>
<gene>
    <name evidence="8" type="primary">gshA</name>
    <name evidence="11" type="ORF">SAMN05216551_105121</name>
</gene>
<dbReference type="SUPFAM" id="SSF55931">
    <property type="entry name" value="Glutamine synthetase/guanido kinase"/>
    <property type="match status" value="1"/>
</dbReference>
<evidence type="ECO:0000256" key="8">
    <source>
        <dbReference type="HAMAP-Rule" id="MF_00578"/>
    </source>
</evidence>
<dbReference type="InterPro" id="IPR006334">
    <property type="entry name" value="Glut_cys_ligase"/>
</dbReference>
<comment type="catalytic activity">
    <reaction evidence="7 8 9">
        <text>L-cysteine + L-glutamate + ATP = gamma-L-glutamyl-L-cysteine + ADP + phosphate + H(+)</text>
        <dbReference type="Rhea" id="RHEA:13285"/>
        <dbReference type="ChEBI" id="CHEBI:15378"/>
        <dbReference type="ChEBI" id="CHEBI:29985"/>
        <dbReference type="ChEBI" id="CHEBI:30616"/>
        <dbReference type="ChEBI" id="CHEBI:35235"/>
        <dbReference type="ChEBI" id="CHEBI:43474"/>
        <dbReference type="ChEBI" id="CHEBI:58173"/>
        <dbReference type="ChEBI" id="CHEBI:456216"/>
        <dbReference type="EC" id="6.3.2.2"/>
    </reaction>
</comment>
<dbReference type="InterPro" id="IPR007370">
    <property type="entry name" value="Glu_cys_ligase"/>
</dbReference>
<dbReference type="STRING" id="1770053.SAMN05216551_105121"/>
<keyword evidence="3 8" id="KW-0436">Ligase</keyword>
<dbReference type="NCBIfam" id="TIGR01434">
    <property type="entry name" value="glu_cys_ligase"/>
    <property type="match status" value="1"/>
</dbReference>
<evidence type="ECO:0000256" key="7">
    <source>
        <dbReference type="ARBA" id="ARBA00048819"/>
    </source>
</evidence>
<dbReference type="PANTHER" id="PTHR38761:SF1">
    <property type="entry name" value="GLUTAMATE--CYSTEINE LIGASE"/>
    <property type="match status" value="1"/>
</dbReference>
<dbReference type="GO" id="GO:0006750">
    <property type="term" value="P:glutathione biosynthetic process"/>
    <property type="evidence" value="ECO:0007669"/>
    <property type="project" value="UniProtKB-UniRule"/>
</dbReference>
<evidence type="ECO:0000313" key="11">
    <source>
        <dbReference type="EMBL" id="SDV48474.1"/>
    </source>
</evidence>
<dbReference type="UniPathway" id="UPA00142">
    <property type="reaction ID" value="UER00209"/>
</dbReference>
<keyword evidence="12" id="KW-1185">Reference proteome</keyword>
<dbReference type="InterPro" id="IPR014746">
    <property type="entry name" value="Gln_synth/guanido_kin_cat_dom"/>
</dbReference>
<sequence>MPGVGSPGRARGAQGLYRIRFNTMQKTIFDDADAGEFARRLTLLDEAAPLPALGLRGVEREGLRIDGHGRLANTPHPPALGAALTHPELTTDYSEALLEFITPPLARLPQVFDRLRELHRFVAENLEHELVWPLSMPSRLPPDNQIPIAEYGASNQGRYKHVYRLGLATRYGRTMQCIAGIHFNYSIDDGLWERLRADAGAAGQDMPLATFRSNGYLALMRNFEHFGWLLLYLFGASPALHPSFLQGRHHERFDLIERDPDTLVAPHATSLRMSDLGYQNRAVQGRYRPRHDALDAYLEAIAAAVSEPYPPYQQAGVRDAAGGWLQLNGNLLQIENELYATIRPKRTTQPGERPLTALSRRGIEYVEARTLDLDPFEAVGIAPATGRFMEAFLTMCALMPPLLGDSRPADDRNFARVAKLGRRPGLTLERDGDDVALRDWGLTVLDQVAAVADRLDLRTGGDAYRQAVARQRAKLDDVSLTPSAQVLAALEDGHRSFIEFGVSQALKFATTLKNEGSSVDTHRRLSELAEQSIAAQRALETDPAAMPFDDYVAALSGPAA</sequence>
<comment type="similarity">
    <text evidence="2 8">Belongs to the glutamate--cysteine ligase type 1 family. Type 1 subfamily.</text>
</comment>
<keyword evidence="4 8" id="KW-0317">Glutathione biosynthesis</keyword>
<comment type="pathway">
    <text evidence="1 8 9">Sulfur metabolism; glutathione biosynthesis; glutathione from L-cysteine and L-glutamate: step 1/2.</text>
</comment>